<organism evidence="1 2">
    <name type="scientific">Leptolyngbya iicbica LK</name>
    <dbReference type="NCBI Taxonomy" id="2294035"/>
    <lineage>
        <taxon>Bacteria</taxon>
        <taxon>Bacillati</taxon>
        <taxon>Cyanobacteriota</taxon>
        <taxon>Cyanophyceae</taxon>
        <taxon>Leptolyngbyales</taxon>
        <taxon>Leptolyngbyaceae</taxon>
        <taxon>Leptolyngbya group</taxon>
        <taxon>Leptolyngbya</taxon>
        <taxon>Leptolyngbya iicbica</taxon>
    </lineage>
</organism>
<keyword evidence="2" id="KW-1185">Reference proteome</keyword>
<proteinExistence type="predicted"/>
<comment type="caution">
    <text evidence="1">The sequence shown here is derived from an EMBL/GenBank/DDBJ whole genome shotgun (WGS) entry which is preliminary data.</text>
</comment>
<name>A0A4Q7EHS5_9CYAN</name>
<gene>
    <name evidence="1" type="ORF">DYY88_06820</name>
</gene>
<dbReference type="Proteomes" id="UP000292459">
    <property type="component" value="Unassembled WGS sequence"/>
</dbReference>
<dbReference type="OrthoDB" id="579790at2"/>
<protein>
    <submittedName>
        <fullName evidence="1">Uncharacterized protein</fullName>
    </submittedName>
</protein>
<evidence type="ECO:0000313" key="1">
    <source>
        <dbReference type="EMBL" id="RZM82903.1"/>
    </source>
</evidence>
<dbReference type="AlphaFoldDB" id="A0A4Q7EHS5"/>
<reference evidence="1 2" key="1">
    <citation type="submission" date="2018-11" db="EMBL/GenBank/DDBJ databases">
        <title>Whole genome sequencing of an environmental sample.</title>
        <authorList>
            <person name="Sarangi A.N."/>
            <person name="Singh D."/>
            <person name="Tripathy S."/>
        </authorList>
    </citation>
    <scope>NUCLEOTIDE SEQUENCE [LARGE SCALE GENOMIC DNA]</scope>
    <source>
        <strain evidence="1 2">Lakshadweep</strain>
    </source>
</reference>
<dbReference type="RefSeq" id="WP_044151111.1">
    <property type="nucleotide sequence ID" value="NZ_QVFV01000001.1"/>
</dbReference>
<dbReference type="EMBL" id="QVFV01000001">
    <property type="protein sequence ID" value="RZM82903.1"/>
    <property type="molecule type" value="Genomic_DNA"/>
</dbReference>
<accession>A0A4Q7EHS5</accession>
<evidence type="ECO:0000313" key="2">
    <source>
        <dbReference type="Proteomes" id="UP000292459"/>
    </source>
</evidence>
<sequence>MNHSYSIDGLLHDAQVAIDNALTNPEILDALSLFGYTADHLQQGKALYTTALTAQTTQQLEAGEQKSATAELEANRAIAHATYIRCVKIARVAFKRDAGIATQLDLNGERKRNLAGWLAQVNQFYINALANPAVLAGLGNFGITPDKLQAGLAEVKAVEASNLTQEKEKGEAQAATQTRDQALDALQDWLSDYLAIAKVALEDNPQLLESLGVLQRA</sequence>